<dbReference type="PANTHER" id="PTHR14303:SF0">
    <property type="entry name" value="DNA POLYMERASE DELTA SUBUNIT 4"/>
    <property type="match status" value="1"/>
</dbReference>
<name>U6JY05_9EIME</name>
<proteinExistence type="predicted"/>
<dbReference type="OrthoDB" id="337486at2759"/>
<dbReference type="GO" id="GO:0000731">
    <property type="term" value="P:DNA synthesis involved in DNA repair"/>
    <property type="evidence" value="ECO:0007669"/>
    <property type="project" value="InterPro"/>
</dbReference>
<organism evidence="2 3">
    <name type="scientific">Eimeria mitis</name>
    <dbReference type="NCBI Taxonomy" id="44415"/>
    <lineage>
        <taxon>Eukaryota</taxon>
        <taxon>Sar</taxon>
        <taxon>Alveolata</taxon>
        <taxon>Apicomplexa</taxon>
        <taxon>Conoidasida</taxon>
        <taxon>Coccidia</taxon>
        <taxon>Eucoccidiorida</taxon>
        <taxon>Eimeriorina</taxon>
        <taxon>Eimeriidae</taxon>
        <taxon>Eimeria</taxon>
    </lineage>
</organism>
<dbReference type="Pfam" id="PF04081">
    <property type="entry name" value="DNA_pol_delta_4"/>
    <property type="match status" value="1"/>
</dbReference>
<accession>U6JY05</accession>
<feature type="compositionally biased region" description="Basic and acidic residues" evidence="1">
    <location>
        <begin position="44"/>
        <end position="56"/>
    </location>
</feature>
<dbReference type="GO" id="GO:0003887">
    <property type="term" value="F:DNA-directed DNA polymerase activity"/>
    <property type="evidence" value="ECO:0007669"/>
    <property type="project" value="TreeGrafter"/>
</dbReference>
<reference evidence="2" key="2">
    <citation type="submission" date="2013-10" db="EMBL/GenBank/DDBJ databases">
        <authorList>
            <person name="Aslett M."/>
        </authorList>
    </citation>
    <scope>NUCLEOTIDE SEQUENCE [LARGE SCALE GENOMIC DNA]</scope>
    <source>
        <strain evidence="2">Houghton</strain>
    </source>
</reference>
<feature type="compositionally biased region" description="Low complexity" evidence="1">
    <location>
        <begin position="85"/>
        <end position="106"/>
    </location>
</feature>
<dbReference type="RefSeq" id="XP_013352907.1">
    <property type="nucleotide sequence ID" value="XM_013497453.1"/>
</dbReference>
<dbReference type="EMBL" id="HG682453">
    <property type="protein sequence ID" value="CDJ30340.1"/>
    <property type="molecule type" value="Genomic_DNA"/>
</dbReference>
<dbReference type="Proteomes" id="UP000030744">
    <property type="component" value="Unassembled WGS sequence"/>
</dbReference>
<feature type="region of interest" description="Disordered" evidence="1">
    <location>
        <begin position="1"/>
        <end position="118"/>
    </location>
</feature>
<keyword evidence="3" id="KW-1185">Reference proteome</keyword>
<dbReference type="VEuPathDB" id="ToxoDB:EMH_0057310"/>
<evidence type="ECO:0000313" key="3">
    <source>
        <dbReference type="Proteomes" id="UP000030744"/>
    </source>
</evidence>
<reference evidence="2" key="1">
    <citation type="submission" date="2013-10" db="EMBL/GenBank/DDBJ databases">
        <title>Genomic analysis of the causative agents of coccidiosis in chickens.</title>
        <authorList>
            <person name="Reid A.J."/>
            <person name="Blake D."/>
            <person name="Billington K."/>
            <person name="Browne H."/>
            <person name="Dunn M."/>
            <person name="Hung S."/>
            <person name="Kawahara F."/>
            <person name="Miranda-Saavedra D."/>
            <person name="Mourier T."/>
            <person name="Nagra H."/>
            <person name="Otto T.D."/>
            <person name="Rawlings N."/>
            <person name="Sanchez A."/>
            <person name="Sanders M."/>
            <person name="Subramaniam C."/>
            <person name="Tay Y."/>
            <person name="Dear P."/>
            <person name="Doerig C."/>
            <person name="Gruber A."/>
            <person name="Parkinson J."/>
            <person name="Shirley M."/>
            <person name="Wan K.L."/>
            <person name="Berriman M."/>
            <person name="Tomley F."/>
            <person name="Pain A."/>
        </authorList>
    </citation>
    <scope>NUCLEOTIDE SEQUENCE [LARGE SCALE GENOMIC DNA]</scope>
    <source>
        <strain evidence="2">Houghton</strain>
    </source>
</reference>
<gene>
    <name evidence="2" type="ORF">EMH_0057310</name>
</gene>
<protein>
    <submittedName>
        <fullName evidence="2">DNA polymerase delta subunit 4, putative</fullName>
    </submittedName>
</protein>
<feature type="compositionally biased region" description="Basic and acidic residues" evidence="1">
    <location>
        <begin position="28"/>
        <end position="37"/>
    </location>
</feature>
<sequence>MALKKAPVAPSNISDEDVIEVSRPCRFPQHEIHEMRTPRSRPRSPSEPRTPSKDSASKPFTLGSPLVTPKLDRRKTKHRVPPPSTAATAATATAAAAAAAGAAATTQEPKATAPISPRKYCRPEAFASSGYTEKELKSTADAVMKGDPRLKWYSAEADETEQLLRRFDMEAMYGPSVGVSREERWIRAAEMGLNPPAAVMEALQRHRKSSLSVFDQRMKPENNSA</sequence>
<dbReference type="InterPro" id="IPR007218">
    <property type="entry name" value="DNA_pol_delta_4"/>
</dbReference>
<dbReference type="PANTHER" id="PTHR14303">
    <property type="entry name" value="DNA POLYMERASE DELTA SUBUNIT 4"/>
    <property type="match status" value="1"/>
</dbReference>
<dbReference type="GeneID" id="25380371"/>
<dbReference type="GO" id="GO:0043625">
    <property type="term" value="C:delta DNA polymerase complex"/>
    <property type="evidence" value="ECO:0007669"/>
    <property type="project" value="TreeGrafter"/>
</dbReference>
<evidence type="ECO:0000313" key="2">
    <source>
        <dbReference type="EMBL" id="CDJ30340.1"/>
    </source>
</evidence>
<dbReference type="GO" id="GO:0006261">
    <property type="term" value="P:DNA-templated DNA replication"/>
    <property type="evidence" value="ECO:0007669"/>
    <property type="project" value="TreeGrafter"/>
</dbReference>
<dbReference type="AlphaFoldDB" id="U6JY05"/>
<evidence type="ECO:0000256" key="1">
    <source>
        <dbReference type="SAM" id="MobiDB-lite"/>
    </source>
</evidence>